<sequence length="126" mass="14042">MVGSCEKEELVLLEDNNLVETEVVLPESEIESYTDFVSPERDAAIRNYFSDGKKSEKGIAAIIDSILLNPAKFVRDPSNNHDVVTYLVDGKDSTKLHNLVLSFSGDTLKEALHYAYDLGAEFVMEL</sequence>
<organism evidence="1 2">
    <name type="scientific">Neolewinella agarilytica</name>
    <dbReference type="NCBI Taxonomy" id="478744"/>
    <lineage>
        <taxon>Bacteria</taxon>
        <taxon>Pseudomonadati</taxon>
        <taxon>Bacteroidota</taxon>
        <taxon>Saprospiria</taxon>
        <taxon>Saprospirales</taxon>
        <taxon>Lewinellaceae</taxon>
        <taxon>Neolewinella</taxon>
    </lineage>
</organism>
<dbReference type="AlphaFoldDB" id="A0A1H9NPS9"/>
<evidence type="ECO:0000313" key="2">
    <source>
        <dbReference type="Proteomes" id="UP000199021"/>
    </source>
</evidence>
<name>A0A1H9NPS9_9BACT</name>
<reference evidence="2" key="1">
    <citation type="submission" date="2016-10" db="EMBL/GenBank/DDBJ databases">
        <authorList>
            <person name="Varghese N."/>
            <person name="Submissions S."/>
        </authorList>
    </citation>
    <scope>NUCLEOTIDE SEQUENCE [LARGE SCALE GENOMIC DNA]</scope>
    <source>
        <strain evidence="2">DSM 24740</strain>
    </source>
</reference>
<dbReference type="STRING" id="478744.SAMN05444359_13840"/>
<gene>
    <name evidence="1" type="ORF">SAMN05444359_13840</name>
</gene>
<protein>
    <submittedName>
        <fullName evidence="1">Uncharacterized protein</fullName>
    </submittedName>
</protein>
<accession>A0A1H9NPS9</accession>
<keyword evidence="2" id="KW-1185">Reference proteome</keyword>
<evidence type="ECO:0000313" key="1">
    <source>
        <dbReference type="EMBL" id="SER37655.1"/>
    </source>
</evidence>
<dbReference type="EMBL" id="FOFB01000038">
    <property type="protein sequence ID" value="SER37655.1"/>
    <property type="molecule type" value="Genomic_DNA"/>
</dbReference>
<dbReference type="Proteomes" id="UP000199021">
    <property type="component" value="Unassembled WGS sequence"/>
</dbReference>
<proteinExistence type="predicted"/>
<dbReference type="InParanoid" id="A0A1H9NPS9"/>